<reference evidence="9 10" key="1">
    <citation type="submission" date="2019-07" db="EMBL/GenBank/DDBJ databases">
        <title>Complete Genome Sequence of Leptotrichia trevisanii Strain JMUB3935.</title>
        <authorList>
            <person name="Watanabe S."/>
            <person name="Cui L."/>
        </authorList>
    </citation>
    <scope>NUCLEOTIDE SEQUENCE [LARGE SCALE GENOMIC DNA]</scope>
    <source>
        <strain evidence="9 10">JMUB3935</strain>
    </source>
</reference>
<dbReference type="STRING" id="1122173.GCA_000482505_01556"/>
<dbReference type="EC" id="2.7.7.108" evidence="5"/>
<feature type="domain" description="Fido" evidence="8">
    <location>
        <begin position="48"/>
        <end position="174"/>
    </location>
</feature>
<name>A0A510KPK4_9FUSO</name>
<dbReference type="GO" id="GO:0051302">
    <property type="term" value="P:regulation of cell division"/>
    <property type="evidence" value="ECO:0007669"/>
    <property type="project" value="TreeGrafter"/>
</dbReference>
<dbReference type="EMBL" id="AP019840">
    <property type="protein sequence ID" value="BBM53594.1"/>
    <property type="molecule type" value="Genomic_DNA"/>
</dbReference>
<evidence type="ECO:0000313" key="9">
    <source>
        <dbReference type="EMBL" id="BBM53594.1"/>
    </source>
</evidence>
<dbReference type="GO" id="GO:0070733">
    <property type="term" value="F:AMPylase activity"/>
    <property type="evidence" value="ECO:0007669"/>
    <property type="project" value="UniProtKB-EC"/>
</dbReference>
<evidence type="ECO:0000259" key="8">
    <source>
        <dbReference type="PROSITE" id="PS51459"/>
    </source>
</evidence>
<dbReference type="Pfam" id="PF02661">
    <property type="entry name" value="Fic"/>
    <property type="match status" value="1"/>
</dbReference>
<evidence type="ECO:0000256" key="7">
    <source>
        <dbReference type="ARBA" id="ARBA00048696"/>
    </source>
</evidence>
<proteinExistence type="predicted"/>
<dbReference type="Gene3D" id="1.10.3290.10">
    <property type="entry name" value="Fido-like domain"/>
    <property type="match status" value="1"/>
</dbReference>
<evidence type="ECO:0000313" key="10">
    <source>
        <dbReference type="Proteomes" id="UP000321378"/>
    </source>
</evidence>
<protein>
    <recommendedName>
        <fullName evidence="5">protein adenylyltransferase</fullName>
        <ecNumber evidence="5">2.7.7.108</ecNumber>
    </recommendedName>
</protein>
<sequence length="232" mass="27637">MANNKYIWENESDKILKRLVSQDDEEFLSKKRAKELFDNGILKKIQVGTFEGLKEIHWYLFQECYGTAGEVRKHDIRKGDTVFCRAMYLEDNLKTVSKMPENTFEEIIEKYVEMNIMHPFYEGNGRATRIWLDQMLIRSLGMCVNWQNISRNNYLSAMKRSVVNDLELKMLLKENLTEDVESRDVFMNGINQSYEYENMRKYDVKELEVSNELGKLANKKGEKRNNKLRWQE</sequence>
<evidence type="ECO:0000256" key="1">
    <source>
        <dbReference type="ARBA" id="ARBA00022679"/>
    </source>
</evidence>
<dbReference type="PROSITE" id="PS51459">
    <property type="entry name" value="FIDO"/>
    <property type="match status" value="1"/>
</dbReference>
<gene>
    <name evidence="9" type="ORF">JMUB3935_2599</name>
</gene>
<dbReference type="AlphaFoldDB" id="A0A510KPK4"/>
<evidence type="ECO:0000256" key="3">
    <source>
        <dbReference type="ARBA" id="ARBA00022741"/>
    </source>
</evidence>
<dbReference type="NCBIfam" id="NF046029">
    <property type="entry name" value="ProtAdlyltaseNmFic"/>
    <property type="match status" value="1"/>
</dbReference>
<dbReference type="PANTHER" id="PTHR39560">
    <property type="entry name" value="PROTEIN ADENYLYLTRANSFERASE FIC-RELATED"/>
    <property type="match status" value="1"/>
</dbReference>
<dbReference type="RefSeq" id="WP_146997637.1">
    <property type="nucleotide sequence ID" value="NZ_AP019840.1"/>
</dbReference>
<dbReference type="PANTHER" id="PTHR39560:SF1">
    <property type="entry name" value="PROTEIN ADENYLYLTRANSFERASE FIC-RELATED"/>
    <property type="match status" value="1"/>
</dbReference>
<dbReference type="InterPro" id="IPR036597">
    <property type="entry name" value="Fido-like_dom_sf"/>
</dbReference>
<accession>A0A510KPK4</accession>
<keyword evidence="1" id="KW-0808">Transferase</keyword>
<keyword evidence="3" id="KW-0547">Nucleotide-binding</keyword>
<evidence type="ECO:0000256" key="4">
    <source>
        <dbReference type="ARBA" id="ARBA00022840"/>
    </source>
</evidence>
<keyword evidence="4" id="KW-0067">ATP-binding</keyword>
<dbReference type="InterPro" id="IPR003812">
    <property type="entry name" value="Fido"/>
</dbReference>
<dbReference type="Proteomes" id="UP000321378">
    <property type="component" value="Chromosome"/>
</dbReference>
<comment type="catalytic activity">
    <reaction evidence="6">
        <text>L-threonyl-[protein] + ATP = 3-O-(5'-adenylyl)-L-threonyl-[protein] + diphosphate</text>
        <dbReference type="Rhea" id="RHEA:54292"/>
        <dbReference type="Rhea" id="RHEA-COMP:11060"/>
        <dbReference type="Rhea" id="RHEA-COMP:13847"/>
        <dbReference type="ChEBI" id="CHEBI:30013"/>
        <dbReference type="ChEBI" id="CHEBI:30616"/>
        <dbReference type="ChEBI" id="CHEBI:33019"/>
        <dbReference type="ChEBI" id="CHEBI:138113"/>
        <dbReference type="EC" id="2.7.7.108"/>
    </reaction>
</comment>
<keyword evidence="2" id="KW-0548">Nucleotidyltransferase</keyword>
<comment type="catalytic activity">
    <reaction evidence="7">
        <text>L-tyrosyl-[protein] + ATP = O-(5'-adenylyl)-L-tyrosyl-[protein] + diphosphate</text>
        <dbReference type="Rhea" id="RHEA:54288"/>
        <dbReference type="Rhea" id="RHEA-COMP:10136"/>
        <dbReference type="Rhea" id="RHEA-COMP:13846"/>
        <dbReference type="ChEBI" id="CHEBI:30616"/>
        <dbReference type="ChEBI" id="CHEBI:33019"/>
        <dbReference type="ChEBI" id="CHEBI:46858"/>
        <dbReference type="ChEBI" id="CHEBI:83624"/>
        <dbReference type="EC" id="2.7.7.108"/>
    </reaction>
</comment>
<evidence type="ECO:0000256" key="5">
    <source>
        <dbReference type="ARBA" id="ARBA00034531"/>
    </source>
</evidence>
<evidence type="ECO:0000256" key="2">
    <source>
        <dbReference type="ARBA" id="ARBA00022695"/>
    </source>
</evidence>
<dbReference type="SUPFAM" id="SSF140931">
    <property type="entry name" value="Fic-like"/>
    <property type="match status" value="1"/>
</dbReference>
<evidence type="ECO:0000256" key="6">
    <source>
        <dbReference type="ARBA" id="ARBA00047939"/>
    </source>
</evidence>
<dbReference type="GO" id="GO:0005524">
    <property type="term" value="F:ATP binding"/>
    <property type="evidence" value="ECO:0007669"/>
    <property type="project" value="UniProtKB-KW"/>
</dbReference>
<organism evidence="9 10">
    <name type="scientific">Leptotrichia trevisanii</name>
    <dbReference type="NCBI Taxonomy" id="109328"/>
    <lineage>
        <taxon>Bacteria</taxon>
        <taxon>Fusobacteriati</taxon>
        <taxon>Fusobacteriota</taxon>
        <taxon>Fusobacteriia</taxon>
        <taxon>Fusobacteriales</taxon>
        <taxon>Leptotrichiaceae</taxon>
        <taxon>Leptotrichia</taxon>
    </lineage>
</organism>